<dbReference type="EMBL" id="CP006018">
    <property type="protein sequence ID" value="AIC92337.1"/>
    <property type="molecule type" value="Genomic_DNA"/>
</dbReference>
<dbReference type="PANTHER" id="PTHR11527">
    <property type="entry name" value="HEAT-SHOCK PROTEIN 20 FAMILY MEMBER"/>
    <property type="match status" value="1"/>
</dbReference>
<gene>
    <name evidence="4" type="ORF">BINDI_1075</name>
</gene>
<dbReference type="InterPro" id="IPR031107">
    <property type="entry name" value="Small_HSP"/>
</dbReference>
<sequence length="153" mass="17510">MAMFPALMNNSIFGDFFDDPFFNNWHDSRRQGDGKGLAMNSILMNTDVRETEDQYRIDVDMPGFDKKDIALRLENGYLVVSAQKSDDQGDKDDKGRWIRRERYTGSCSRSFYVGDQVRQEDIHAKYTNGTLAISLPKASVKPVENKKTIAIED</sequence>
<dbReference type="RefSeq" id="WP_033490992.1">
    <property type="nucleotide sequence ID" value="NZ_CP006018.1"/>
</dbReference>
<evidence type="ECO:0000313" key="5">
    <source>
        <dbReference type="Proteomes" id="UP000028569"/>
    </source>
</evidence>
<dbReference type="AlphaFoldDB" id="A0A087VVE6"/>
<dbReference type="PROSITE" id="PS01031">
    <property type="entry name" value="SHSP"/>
    <property type="match status" value="1"/>
</dbReference>
<dbReference type="InterPro" id="IPR008978">
    <property type="entry name" value="HSP20-like_chaperone"/>
</dbReference>
<evidence type="ECO:0000259" key="3">
    <source>
        <dbReference type="PROSITE" id="PS01031"/>
    </source>
</evidence>
<dbReference type="InterPro" id="IPR002068">
    <property type="entry name" value="A-crystallin/Hsp20_dom"/>
</dbReference>
<dbReference type="Pfam" id="PF00011">
    <property type="entry name" value="HSP20"/>
    <property type="match status" value="1"/>
</dbReference>
<dbReference type="CDD" id="cd06471">
    <property type="entry name" value="ACD_LpsHSP_like"/>
    <property type="match status" value="1"/>
</dbReference>
<dbReference type="HOGENOM" id="CLU_046737_8_0_11"/>
<comment type="similarity">
    <text evidence="1 2">Belongs to the small heat shock protein (HSP20) family.</text>
</comment>
<organism evidence="4 5">
    <name type="scientific">Bifidobacterium [indicum] DSM 20214 = LMG 11587</name>
    <dbReference type="NCBI Taxonomy" id="1341694"/>
    <lineage>
        <taxon>Bacteria</taxon>
        <taxon>Bacillati</taxon>
        <taxon>Actinomycetota</taxon>
        <taxon>Actinomycetes</taxon>
        <taxon>Bifidobacteriales</taxon>
        <taxon>Bifidobacteriaceae</taxon>
        <taxon>Bifidobacterium</taxon>
    </lineage>
</organism>
<dbReference type="SUPFAM" id="SSF49764">
    <property type="entry name" value="HSP20-like chaperones"/>
    <property type="match status" value="1"/>
</dbReference>
<protein>
    <submittedName>
        <fullName evidence="4">Hsp20-family heat shock chaperone</fullName>
    </submittedName>
</protein>
<evidence type="ECO:0000256" key="2">
    <source>
        <dbReference type="RuleBase" id="RU003616"/>
    </source>
</evidence>
<dbReference type="Gene3D" id="2.60.40.790">
    <property type="match status" value="1"/>
</dbReference>
<evidence type="ECO:0000256" key="1">
    <source>
        <dbReference type="PROSITE-ProRule" id="PRU00285"/>
    </source>
</evidence>
<evidence type="ECO:0000313" key="4">
    <source>
        <dbReference type="EMBL" id="AIC92337.1"/>
    </source>
</evidence>
<keyword evidence="4" id="KW-0346">Stress response</keyword>
<dbReference type="Proteomes" id="UP000028569">
    <property type="component" value="Chromosome"/>
</dbReference>
<dbReference type="OrthoDB" id="5242916at2"/>
<feature type="domain" description="SHSP" evidence="3">
    <location>
        <begin position="37"/>
        <end position="152"/>
    </location>
</feature>
<proteinExistence type="inferred from homology"/>
<keyword evidence="5" id="KW-1185">Reference proteome</keyword>
<name>A0A087VVE6_9BIFI</name>
<reference evidence="4 5" key="1">
    <citation type="journal article" date="2014" name="Appl. Environ. Microbiol.">
        <title>Genomic encyclopedia of type strains of the genus Bifidobacterium.</title>
        <authorList>
            <person name="Milani C."/>
            <person name="Lugli G.A."/>
            <person name="Duranti S."/>
            <person name="Turroni F."/>
            <person name="Bottacini F."/>
            <person name="Mangifesta M."/>
            <person name="Sanchez B."/>
            <person name="Viappiani A."/>
            <person name="Mancabelli L."/>
            <person name="Taminiau B."/>
            <person name="Delcenserie V."/>
            <person name="Barrangou R."/>
            <person name="Margolles A."/>
            <person name="van Sinderen D."/>
            <person name="Ventura M."/>
        </authorList>
    </citation>
    <scope>NUCLEOTIDE SEQUENCE [LARGE SCALE GENOMIC DNA]</scope>
    <source>
        <strain evidence="4 5">LMG 11587</strain>
    </source>
</reference>
<dbReference type="KEGG" id="bii:BINDI_1075"/>
<accession>A0A087VVE6</accession>